<sequence length="133" mass="15374">MTLEEILATSAESELLSCRVIDHVIILSIYHDELERVIEFKLPYISFYSTFSEHSTPAVCFMKIEKISAVLNIEHGVYVAAHSFPDFMYEIKQGLHIAYGLRSSQFQYMLRFMGVFKLNIPLRGLEDCHYSLS</sequence>
<evidence type="ECO:0000313" key="1">
    <source>
        <dbReference type="EMBL" id="MFC2997542.1"/>
    </source>
</evidence>
<dbReference type="AlphaFoldDB" id="A0A371YLL3"/>
<keyword evidence="4" id="KW-1185">Reference proteome</keyword>
<protein>
    <submittedName>
        <fullName evidence="2">Uncharacterized protein</fullName>
    </submittedName>
</protein>
<reference evidence="2 3" key="2">
    <citation type="submission" date="2018-08" db="EMBL/GenBank/DDBJ databases">
        <title>The draft genome of Acinetobacter sichuanensis strain WCHAc060041.</title>
        <authorList>
            <person name="Qin J."/>
            <person name="Feng Y."/>
            <person name="Zong Z."/>
        </authorList>
    </citation>
    <scope>NUCLEOTIDE SEQUENCE [LARGE SCALE GENOMIC DNA]</scope>
    <source>
        <strain evidence="2 3">WCHAc060041</strain>
    </source>
</reference>
<reference evidence="1" key="4">
    <citation type="submission" date="2024-09" db="EMBL/GenBank/DDBJ databases">
        <authorList>
            <person name="Sun Q."/>
            <person name="Mori K."/>
        </authorList>
    </citation>
    <scope>NUCLEOTIDE SEQUENCE</scope>
    <source>
        <strain evidence="1">KCTC 62575</strain>
    </source>
</reference>
<accession>A0A371YLL3</accession>
<reference evidence="4" key="3">
    <citation type="journal article" date="2019" name="Int. J. Syst. Evol. Microbiol.">
        <title>The Global Catalogue of Microorganisms (GCM) 10K type strain sequencing project: providing services to taxonomists for standard genome sequencing and annotation.</title>
        <authorList>
            <consortium name="The Broad Institute Genomics Platform"/>
            <consortium name="The Broad Institute Genome Sequencing Center for Infectious Disease"/>
            <person name="Wu L."/>
            <person name="Ma J."/>
        </authorList>
    </citation>
    <scope>NUCLEOTIDE SEQUENCE [LARGE SCALE GENOMIC DNA]</scope>
    <source>
        <strain evidence="4">KCTC 62575</strain>
    </source>
</reference>
<reference evidence="1" key="1">
    <citation type="journal article" date="2014" name="Int. J. Syst. Evol. Microbiol.">
        <title>Complete genome of a new Firmicutes species belonging to the dominant human colonic microbiota ('Ruminococcus bicirculans') reveals two chromosomes and a selective capacity to utilize plant glucans.</title>
        <authorList>
            <consortium name="NISC Comparative Sequencing Program"/>
            <person name="Wegmann U."/>
            <person name="Louis P."/>
            <person name="Goesmann A."/>
            <person name="Henrissat B."/>
            <person name="Duncan S.H."/>
            <person name="Flint H.J."/>
        </authorList>
    </citation>
    <scope>NUCLEOTIDE SEQUENCE</scope>
    <source>
        <strain evidence="1">KCTC 62575</strain>
    </source>
</reference>
<evidence type="ECO:0000313" key="4">
    <source>
        <dbReference type="Proteomes" id="UP001595455"/>
    </source>
</evidence>
<comment type="caution">
    <text evidence="2">The sequence shown here is derived from an EMBL/GenBank/DDBJ whole genome shotgun (WGS) entry which is preliminary data.</text>
</comment>
<dbReference type="RefSeq" id="WP_107009545.1">
    <property type="nucleotide sequence ID" value="NZ_JBHRSF010000150.1"/>
</dbReference>
<dbReference type="Proteomes" id="UP001595455">
    <property type="component" value="Unassembled WGS sequence"/>
</dbReference>
<dbReference type="EMBL" id="PYIX02000036">
    <property type="protein sequence ID" value="RFC82351.1"/>
    <property type="molecule type" value="Genomic_DNA"/>
</dbReference>
<dbReference type="Proteomes" id="UP000240957">
    <property type="component" value="Unassembled WGS sequence"/>
</dbReference>
<dbReference type="EMBL" id="JBHRSF010000150">
    <property type="protein sequence ID" value="MFC2997542.1"/>
    <property type="molecule type" value="Genomic_DNA"/>
</dbReference>
<organism evidence="2 3">
    <name type="scientific">Acinetobacter sichuanensis</name>
    <dbReference type="NCBI Taxonomy" id="2136183"/>
    <lineage>
        <taxon>Bacteria</taxon>
        <taxon>Pseudomonadati</taxon>
        <taxon>Pseudomonadota</taxon>
        <taxon>Gammaproteobacteria</taxon>
        <taxon>Moraxellales</taxon>
        <taxon>Moraxellaceae</taxon>
        <taxon>Acinetobacter</taxon>
    </lineage>
</organism>
<name>A0A371YLL3_9GAMM</name>
<evidence type="ECO:0000313" key="3">
    <source>
        <dbReference type="Proteomes" id="UP000240957"/>
    </source>
</evidence>
<proteinExistence type="predicted"/>
<dbReference type="OrthoDB" id="881810at2"/>
<evidence type="ECO:0000313" key="2">
    <source>
        <dbReference type="EMBL" id="RFC82351.1"/>
    </source>
</evidence>
<gene>
    <name evidence="1" type="ORF">ACFODO_20320</name>
    <name evidence="2" type="ORF">C9E89_017100</name>
</gene>